<dbReference type="EMBL" id="VUOD01000006">
    <property type="protein sequence ID" value="KAA2284483.1"/>
    <property type="molecule type" value="Genomic_DNA"/>
</dbReference>
<evidence type="ECO:0000313" key="1">
    <source>
        <dbReference type="EMBL" id="KAA2284483.1"/>
    </source>
</evidence>
<reference evidence="1 2" key="1">
    <citation type="submission" date="2019-09" db="EMBL/GenBank/DDBJ databases">
        <title>Arenimonas chukotkensis sp. nov., a bacterium isolated from Chukotka hot spring, Arctic region, Russia.</title>
        <authorList>
            <person name="Zayulina K.S."/>
            <person name="Prokofeva M.I."/>
            <person name="Elcheninov A.G."/>
            <person name="Novikov A."/>
            <person name="Kochetkova T.V."/>
            <person name="Kublanov I.V."/>
        </authorList>
    </citation>
    <scope>NUCLEOTIDE SEQUENCE [LARGE SCALE GENOMIC DNA]</scope>
    <source>
        <strain evidence="1 2">3729k</strain>
    </source>
</reference>
<sequence>MDPARVTAQMAAIEAAALTGDQEALKRNVEAMNDDFRRAIKLPDGTRRVDPEAARAAARKVEGVRSVVWLDRENLFVIVDRNELRSYATIDRICKALEPLGDTLGVVVNLQSGAATTGDELEILSRNCQLAPGDRALLSRPRQIDVISPEIRAQHKANQALAEDEELRARQEEALRIIEQTTPEPGKHRPD</sequence>
<accession>A0A5B2ZAC4</accession>
<dbReference type="RefSeq" id="WP_149860916.1">
    <property type="nucleotide sequence ID" value="NZ_VUOD01000006.1"/>
</dbReference>
<evidence type="ECO:0000313" key="2">
    <source>
        <dbReference type="Proteomes" id="UP000322165"/>
    </source>
</evidence>
<name>A0A5B2ZAC4_9GAMM</name>
<protein>
    <submittedName>
        <fullName evidence="1">Uncharacterized protein</fullName>
    </submittedName>
</protein>
<dbReference type="AlphaFoldDB" id="A0A5B2ZAC4"/>
<organism evidence="1 2">
    <name type="scientific">Arenimonas fontis</name>
    <dbReference type="NCBI Taxonomy" id="2608255"/>
    <lineage>
        <taxon>Bacteria</taxon>
        <taxon>Pseudomonadati</taxon>
        <taxon>Pseudomonadota</taxon>
        <taxon>Gammaproteobacteria</taxon>
        <taxon>Lysobacterales</taxon>
        <taxon>Lysobacteraceae</taxon>
        <taxon>Arenimonas</taxon>
    </lineage>
</organism>
<keyword evidence="2" id="KW-1185">Reference proteome</keyword>
<proteinExistence type="predicted"/>
<dbReference type="Proteomes" id="UP000322165">
    <property type="component" value="Unassembled WGS sequence"/>
</dbReference>
<reference evidence="1 2" key="2">
    <citation type="submission" date="2019-09" db="EMBL/GenBank/DDBJ databases">
        <authorList>
            <person name="Mazur A."/>
        </authorList>
    </citation>
    <scope>NUCLEOTIDE SEQUENCE [LARGE SCALE GENOMIC DNA]</scope>
    <source>
        <strain evidence="1 2">3729k</strain>
    </source>
</reference>
<gene>
    <name evidence="1" type="ORF">F0415_09155</name>
</gene>
<comment type="caution">
    <text evidence="1">The sequence shown here is derived from an EMBL/GenBank/DDBJ whole genome shotgun (WGS) entry which is preliminary data.</text>
</comment>